<dbReference type="EMBL" id="HE575324">
    <property type="protein sequence ID" value="CCC95843.1"/>
    <property type="molecule type" value="Genomic_DNA"/>
</dbReference>
<evidence type="ECO:0000256" key="1">
    <source>
        <dbReference type="SAM" id="Phobius"/>
    </source>
</evidence>
<proteinExistence type="predicted"/>
<accession>G0V2H1</accession>
<keyword evidence="1" id="KW-0472">Membrane</keyword>
<protein>
    <submittedName>
        <fullName evidence="2">Uncharacterized protein</fullName>
    </submittedName>
</protein>
<organism evidence="2">
    <name type="scientific">Trypanosoma congolense (strain IL3000)</name>
    <dbReference type="NCBI Taxonomy" id="1068625"/>
    <lineage>
        <taxon>Eukaryota</taxon>
        <taxon>Discoba</taxon>
        <taxon>Euglenozoa</taxon>
        <taxon>Kinetoplastea</taxon>
        <taxon>Metakinetoplastina</taxon>
        <taxon>Trypanosomatida</taxon>
        <taxon>Trypanosomatidae</taxon>
        <taxon>Trypanosoma</taxon>
        <taxon>Nannomonas</taxon>
    </lineage>
</organism>
<keyword evidence="1" id="KW-0812">Transmembrane</keyword>
<reference evidence="2" key="1">
    <citation type="journal article" date="2012" name="Proc. Natl. Acad. Sci. U.S.A.">
        <title>Antigenic diversity is generated by distinct evolutionary mechanisms in African trypanosome species.</title>
        <authorList>
            <person name="Jackson A.P."/>
            <person name="Berry A."/>
            <person name="Aslett M."/>
            <person name="Allison H.C."/>
            <person name="Burton P."/>
            <person name="Vavrova-Anderson J."/>
            <person name="Brown R."/>
            <person name="Browne H."/>
            <person name="Corton N."/>
            <person name="Hauser H."/>
            <person name="Gamble J."/>
            <person name="Gilderthorp R."/>
            <person name="Marcello L."/>
            <person name="McQuillan J."/>
            <person name="Otto T.D."/>
            <person name="Quail M.A."/>
            <person name="Sanders M.J."/>
            <person name="van Tonder A."/>
            <person name="Ginger M.L."/>
            <person name="Field M.C."/>
            <person name="Barry J.D."/>
            <person name="Hertz-Fowler C."/>
            <person name="Berriman M."/>
        </authorList>
    </citation>
    <scope>NUCLEOTIDE SEQUENCE</scope>
    <source>
        <strain evidence="2">IL3000</strain>
    </source>
</reference>
<feature type="transmembrane region" description="Helical" evidence="1">
    <location>
        <begin position="62"/>
        <end position="82"/>
    </location>
</feature>
<feature type="transmembrane region" description="Helical" evidence="1">
    <location>
        <begin position="103"/>
        <end position="124"/>
    </location>
</feature>
<keyword evidence="1" id="KW-1133">Transmembrane helix</keyword>
<gene>
    <name evidence="2" type="ORF">TCIL3000_11_13490</name>
</gene>
<evidence type="ECO:0000313" key="2">
    <source>
        <dbReference type="EMBL" id="CCC95843.1"/>
    </source>
</evidence>
<sequence length="133" mass="15393">MCVWGRSSQHKVRTLMCYARAAERQRAALFSLYLHFVHHFSFLLSLFISIRGEDGCLLDPLHFVHTHLSSTSMFSFLLATIANDNVCDDNMLPRHQSQLAFRWLLSVFLMRLTSHLFPLLYHTFSLSQCAVCV</sequence>
<name>G0V2H1_TRYCI</name>
<dbReference type="AlphaFoldDB" id="G0V2H1"/>
<feature type="transmembrane region" description="Helical" evidence="1">
    <location>
        <begin position="30"/>
        <end position="50"/>
    </location>
</feature>